<keyword evidence="3" id="KW-0862">Zinc</keyword>
<dbReference type="InterPro" id="IPR001841">
    <property type="entry name" value="Znf_RING"/>
</dbReference>
<accession>T1JSN2</accession>
<dbReference type="OrthoDB" id="6506853at2759"/>
<feature type="transmembrane region" description="Helical" evidence="5">
    <location>
        <begin position="185"/>
        <end position="206"/>
    </location>
</feature>
<proteinExistence type="predicted"/>
<dbReference type="Gene3D" id="3.30.40.10">
    <property type="entry name" value="Zinc/RING finger domain, C3HC4 (zinc finger)"/>
    <property type="match status" value="2"/>
</dbReference>
<dbReference type="PANTHER" id="PTHR10131">
    <property type="entry name" value="TNF RECEPTOR ASSOCIATED FACTOR"/>
    <property type="match status" value="1"/>
</dbReference>
<feature type="domain" description="RING-type" evidence="6">
    <location>
        <begin position="20"/>
        <end position="58"/>
    </location>
</feature>
<dbReference type="STRING" id="32264.T1JSN2"/>
<reference evidence="7" key="2">
    <citation type="submission" date="2015-06" db="UniProtKB">
        <authorList>
            <consortium name="EnsemblMetazoa"/>
        </authorList>
    </citation>
    <scope>IDENTIFICATION</scope>
</reference>
<keyword evidence="8" id="KW-1185">Reference proteome</keyword>
<dbReference type="PROSITE" id="PS00518">
    <property type="entry name" value="ZF_RING_1"/>
    <property type="match status" value="1"/>
</dbReference>
<dbReference type="GO" id="GO:0008270">
    <property type="term" value="F:zinc ion binding"/>
    <property type="evidence" value="ECO:0007669"/>
    <property type="project" value="UniProtKB-KW"/>
</dbReference>
<dbReference type="KEGG" id="tut:107360675"/>
<dbReference type="SUPFAM" id="SSF49599">
    <property type="entry name" value="TRAF domain-like"/>
    <property type="match status" value="1"/>
</dbReference>
<dbReference type="PANTHER" id="PTHR10131:SF94">
    <property type="entry name" value="TNF RECEPTOR-ASSOCIATED FACTOR 4"/>
    <property type="match status" value="1"/>
</dbReference>
<evidence type="ECO:0000256" key="1">
    <source>
        <dbReference type="ARBA" id="ARBA00022723"/>
    </source>
</evidence>
<dbReference type="OMA" id="LMISCDY"/>
<sequence length="249" mass="29025">MGYDLKRFSDLGVLAEDITCPICMNVFRDPVTTKCRHTYCRDCLYEWLQRHKTCPLDQLPIESYDTLTKPPIFVINILGRLLIFCDYKEKGCQKTVKLEDLAQHVATCPFRPKTAVSQVLVNLTKLSNRLSFTNFASWLNRINQRGNIEHPPTPPARYRIRSRPRHTELARQRERRDEFGREEDITNVVFLFLALLAVAAYFAVLFRFAIECFLLFVFQHISILLFGVFVMIFNMTPQPSTVPLDYLLP</sequence>
<dbReference type="InterPro" id="IPR017907">
    <property type="entry name" value="Znf_RING_CS"/>
</dbReference>
<evidence type="ECO:0000256" key="5">
    <source>
        <dbReference type="SAM" id="Phobius"/>
    </source>
</evidence>
<organism evidence="7 8">
    <name type="scientific">Tetranychus urticae</name>
    <name type="common">Two-spotted spider mite</name>
    <dbReference type="NCBI Taxonomy" id="32264"/>
    <lineage>
        <taxon>Eukaryota</taxon>
        <taxon>Metazoa</taxon>
        <taxon>Ecdysozoa</taxon>
        <taxon>Arthropoda</taxon>
        <taxon>Chelicerata</taxon>
        <taxon>Arachnida</taxon>
        <taxon>Acari</taxon>
        <taxon>Acariformes</taxon>
        <taxon>Trombidiformes</taxon>
        <taxon>Prostigmata</taxon>
        <taxon>Eleutherengona</taxon>
        <taxon>Raphignathae</taxon>
        <taxon>Tetranychoidea</taxon>
        <taxon>Tetranychidae</taxon>
        <taxon>Tetranychus</taxon>
    </lineage>
</organism>
<keyword evidence="5" id="KW-1133">Transmembrane helix</keyword>
<dbReference type="PROSITE" id="PS50089">
    <property type="entry name" value="ZF_RING_2"/>
    <property type="match status" value="1"/>
</dbReference>
<dbReference type="AlphaFoldDB" id="T1JSN2"/>
<evidence type="ECO:0000259" key="6">
    <source>
        <dbReference type="PROSITE" id="PS50089"/>
    </source>
</evidence>
<dbReference type="HOGENOM" id="CLU_1116960_0_0_1"/>
<feature type="transmembrane region" description="Helical" evidence="5">
    <location>
        <begin position="213"/>
        <end position="233"/>
    </location>
</feature>
<keyword evidence="2 4" id="KW-0863">Zinc-finger</keyword>
<name>T1JSN2_TETUR</name>
<dbReference type="Pfam" id="PF13923">
    <property type="entry name" value="zf-C3HC4_2"/>
    <property type="match status" value="1"/>
</dbReference>
<dbReference type="EnsemblMetazoa" id="tetur01g11130.1">
    <property type="protein sequence ID" value="tetur01g11130.1"/>
    <property type="gene ID" value="tetur01g11130"/>
</dbReference>
<evidence type="ECO:0000313" key="8">
    <source>
        <dbReference type="Proteomes" id="UP000015104"/>
    </source>
</evidence>
<evidence type="ECO:0000256" key="4">
    <source>
        <dbReference type="PROSITE-ProRule" id="PRU00175"/>
    </source>
</evidence>
<dbReference type="EMBL" id="CAEY01000463">
    <property type="status" value="NOT_ANNOTATED_CDS"/>
    <property type="molecule type" value="Genomic_DNA"/>
</dbReference>
<keyword evidence="5" id="KW-0472">Membrane</keyword>
<dbReference type="eggNOG" id="KOG0297">
    <property type="taxonomic scope" value="Eukaryota"/>
</dbReference>
<gene>
    <name evidence="7" type="primary">107360675</name>
</gene>
<dbReference type="SUPFAM" id="SSF57850">
    <property type="entry name" value="RING/U-box"/>
    <property type="match status" value="1"/>
</dbReference>
<dbReference type="SMART" id="SM00184">
    <property type="entry name" value="RING"/>
    <property type="match status" value="1"/>
</dbReference>
<dbReference type="InterPro" id="IPR013083">
    <property type="entry name" value="Znf_RING/FYVE/PHD"/>
</dbReference>
<evidence type="ECO:0000313" key="7">
    <source>
        <dbReference type="EnsemblMetazoa" id="tetur01g11130.1"/>
    </source>
</evidence>
<dbReference type="Proteomes" id="UP000015104">
    <property type="component" value="Unassembled WGS sequence"/>
</dbReference>
<evidence type="ECO:0000256" key="2">
    <source>
        <dbReference type="ARBA" id="ARBA00022771"/>
    </source>
</evidence>
<protein>
    <recommendedName>
        <fullName evidence="6">RING-type domain-containing protein</fullName>
    </recommendedName>
</protein>
<reference evidence="8" key="1">
    <citation type="submission" date="2011-08" db="EMBL/GenBank/DDBJ databases">
        <authorList>
            <person name="Rombauts S."/>
        </authorList>
    </citation>
    <scope>NUCLEOTIDE SEQUENCE</scope>
    <source>
        <strain evidence="8">London</strain>
    </source>
</reference>
<evidence type="ECO:0000256" key="3">
    <source>
        <dbReference type="ARBA" id="ARBA00022833"/>
    </source>
</evidence>
<keyword evidence="5" id="KW-0812">Transmembrane</keyword>
<keyword evidence="1" id="KW-0479">Metal-binding</keyword>